<gene>
    <name evidence="2" type="ORF">PHPALM_38106</name>
</gene>
<organism evidence="2 3">
    <name type="scientific">Phytophthora palmivora</name>
    <dbReference type="NCBI Taxonomy" id="4796"/>
    <lineage>
        <taxon>Eukaryota</taxon>
        <taxon>Sar</taxon>
        <taxon>Stramenopiles</taxon>
        <taxon>Oomycota</taxon>
        <taxon>Peronosporomycetes</taxon>
        <taxon>Peronosporales</taxon>
        <taxon>Peronosporaceae</taxon>
        <taxon>Phytophthora</taxon>
    </lineage>
</organism>
<dbReference type="PANTHER" id="PTHR45033">
    <property type="match status" value="1"/>
</dbReference>
<dbReference type="CDD" id="cd08276">
    <property type="entry name" value="MDR7"/>
    <property type="match status" value="1"/>
</dbReference>
<keyword evidence="3" id="KW-1185">Reference proteome</keyword>
<dbReference type="GO" id="GO:0016491">
    <property type="term" value="F:oxidoreductase activity"/>
    <property type="evidence" value="ECO:0007669"/>
    <property type="project" value="InterPro"/>
</dbReference>
<dbReference type="InterPro" id="IPR020843">
    <property type="entry name" value="ER"/>
</dbReference>
<dbReference type="InterPro" id="IPR052711">
    <property type="entry name" value="Zinc_ADH-like"/>
</dbReference>
<dbReference type="Pfam" id="PF00107">
    <property type="entry name" value="ADH_zinc_N"/>
    <property type="match status" value="1"/>
</dbReference>
<evidence type="ECO:0000313" key="3">
    <source>
        <dbReference type="Proteomes" id="UP000237271"/>
    </source>
</evidence>
<proteinExistence type="predicted"/>
<evidence type="ECO:0000313" key="2">
    <source>
        <dbReference type="EMBL" id="POM57387.1"/>
    </source>
</evidence>
<dbReference type="InterPro" id="IPR013154">
    <property type="entry name" value="ADH-like_N"/>
</dbReference>
<dbReference type="Proteomes" id="UP000237271">
    <property type="component" value="Unassembled WGS sequence"/>
</dbReference>
<accession>A0A2P4WVR5</accession>
<dbReference type="InterPro" id="IPR036291">
    <property type="entry name" value="NAD(P)-bd_dom_sf"/>
</dbReference>
<feature type="domain" description="Enoyl reductase (ER)" evidence="1">
    <location>
        <begin position="14"/>
        <end position="345"/>
    </location>
</feature>
<comment type="caution">
    <text evidence="2">The sequence shown here is derived from an EMBL/GenBank/DDBJ whole genome shotgun (WGS) entry which is preliminary data.</text>
</comment>
<reference evidence="2 3" key="1">
    <citation type="journal article" date="2017" name="Genome Biol. Evol.">
        <title>Phytophthora megakarya and P. palmivora, closely related causal agents of cacao black pod rot, underwent increases in genome sizes and gene numbers by different mechanisms.</title>
        <authorList>
            <person name="Ali S.S."/>
            <person name="Shao J."/>
            <person name="Lary D.J."/>
            <person name="Kronmiller B."/>
            <person name="Shen D."/>
            <person name="Strem M.D."/>
            <person name="Amoako-Attah I."/>
            <person name="Akrofi A.Y."/>
            <person name="Begoude B.A."/>
            <person name="Ten Hoopen G.M."/>
            <person name="Coulibaly K."/>
            <person name="Kebe B.I."/>
            <person name="Melnick R.L."/>
            <person name="Guiltinan M.J."/>
            <person name="Tyler B.M."/>
            <person name="Meinhardt L.W."/>
            <person name="Bailey B.A."/>
        </authorList>
    </citation>
    <scope>NUCLEOTIDE SEQUENCE [LARGE SCALE GENOMIC DNA]</scope>
    <source>
        <strain evidence="3">sbr112.9</strain>
    </source>
</reference>
<evidence type="ECO:0000259" key="1">
    <source>
        <dbReference type="SMART" id="SM00829"/>
    </source>
</evidence>
<name>A0A2P4WVR5_9STRA</name>
<dbReference type="SUPFAM" id="SSF51735">
    <property type="entry name" value="NAD(P)-binding Rossmann-fold domains"/>
    <property type="match status" value="1"/>
</dbReference>
<dbReference type="InterPro" id="IPR013149">
    <property type="entry name" value="ADH-like_C"/>
</dbReference>
<protein>
    <recommendedName>
        <fullName evidence="1">Enoyl reductase (ER) domain-containing protein</fullName>
    </recommendedName>
</protein>
<dbReference type="OrthoDB" id="3509362at2759"/>
<dbReference type="Gene3D" id="3.40.50.720">
    <property type="entry name" value="NAD(P)-binding Rossmann-like Domain"/>
    <property type="match status" value="1"/>
</dbReference>
<dbReference type="AlphaFoldDB" id="A0A2P4WVR5"/>
<dbReference type="Pfam" id="PF08240">
    <property type="entry name" value="ADH_N"/>
    <property type="match status" value="1"/>
</dbReference>
<dbReference type="InterPro" id="IPR011032">
    <property type="entry name" value="GroES-like_sf"/>
</dbReference>
<dbReference type="Gene3D" id="3.90.180.10">
    <property type="entry name" value="Medium-chain alcohol dehydrogenases, catalytic domain"/>
    <property type="match status" value="1"/>
</dbReference>
<dbReference type="SUPFAM" id="SSF50129">
    <property type="entry name" value="GroES-like"/>
    <property type="match status" value="1"/>
</dbReference>
<dbReference type="SMART" id="SM00829">
    <property type="entry name" value="PKS_ER"/>
    <property type="match status" value="1"/>
</dbReference>
<dbReference type="EMBL" id="NCKW01020766">
    <property type="protein sequence ID" value="POM57387.1"/>
    <property type="molecule type" value="Genomic_DNA"/>
</dbReference>
<sequence>MTSSNLVFRHTDRSSHHTLRVESEPVPVIGSDEVLVQIRGITLNYRDTIVANGTYPFPVKDNLVPCSDGAGVVVELGSSVKTLQLGDRVIANFDVNNLNGLEPGSLRESLGGNVDGVLRQYIALPAQVLTKVPKECDLSFVQMASLVASGVTAWNALFGVLPLKAGQTVLFQGTGGVSIIGLQIAKAAGATTIITSSSDKKLKIVQEKFGADHVINYKTHPNWAAEVNQITRGRGVDCILETGCSGTIMQSIEAIKVGGIIAMIGFLSPAKQEDMPDITGPVLGKSYIIRGIAIGSQLLLRDLVQFVSDHNIQPFVQKTFGFNREQVLEAFDYLQTGSHIGKVGIEIKL</sequence>
<dbReference type="PANTHER" id="PTHR45033:SF2">
    <property type="entry name" value="ZINC-TYPE ALCOHOL DEHYDROGENASE-LIKE PROTEIN C1773.06C"/>
    <property type="match status" value="1"/>
</dbReference>